<dbReference type="PANTHER" id="PTHR12093:SF10">
    <property type="entry name" value="MEMBRANE-ASSOCIATED PROTEIN HEM"/>
    <property type="match status" value="1"/>
</dbReference>
<evidence type="ECO:0000313" key="2">
    <source>
        <dbReference type="EMBL" id="KAK9844920.1"/>
    </source>
</evidence>
<protein>
    <submittedName>
        <fullName evidence="2">Uncharacterized protein</fullName>
    </submittedName>
</protein>
<reference evidence="2 3" key="1">
    <citation type="journal article" date="2024" name="Nat. Commun.">
        <title>Phylogenomics reveals the evolutionary origins of lichenization in chlorophyte algae.</title>
        <authorList>
            <person name="Puginier C."/>
            <person name="Libourel C."/>
            <person name="Otte J."/>
            <person name="Skaloud P."/>
            <person name="Haon M."/>
            <person name="Grisel S."/>
            <person name="Petersen M."/>
            <person name="Berrin J.G."/>
            <person name="Delaux P.M."/>
            <person name="Dal Grande F."/>
            <person name="Keller J."/>
        </authorList>
    </citation>
    <scope>NUCLEOTIDE SEQUENCE [LARGE SCALE GENOMIC DNA]</scope>
    <source>
        <strain evidence="2 3">SAG 2145</strain>
    </source>
</reference>
<organism evidence="2 3">
    <name type="scientific">Apatococcus lobatus</name>
    <dbReference type="NCBI Taxonomy" id="904363"/>
    <lineage>
        <taxon>Eukaryota</taxon>
        <taxon>Viridiplantae</taxon>
        <taxon>Chlorophyta</taxon>
        <taxon>core chlorophytes</taxon>
        <taxon>Trebouxiophyceae</taxon>
        <taxon>Chlorellales</taxon>
        <taxon>Chlorellaceae</taxon>
        <taxon>Apatococcus</taxon>
    </lineage>
</organism>
<name>A0AAW1SEM5_9CHLO</name>
<dbReference type="Proteomes" id="UP001438707">
    <property type="component" value="Unassembled WGS sequence"/>
</dbReference>
<evidence type="ECO:0000313" key="3">
    <source>
        <dbReference type="Proteomes" id="UP001438707"/>
    </source>
</evidence>
<dbReference type="GO" id="GO:0030866">
    <property type="term" value="P:cortical actin cytoskeleton organization"/>
    <property type="evidence" value="ECO:0007669"/>
    <property type="project" value="TreeGrafter"/>
</dbReference>
<dbReference type="GO" id="GO:0000902">
    <property type="term" value="P:cell morphogenesis"/>
    <property type="evidence" value="ECO:0007669"/>
    <property type="project" value="TreeGrafter"/>
</dbReference>
<comment type="caution">
    <text evidence="2">The sequence shown here is derived from an EMBL/GenBank/DDBJ whole genome shotgun (WGS) entry which is preliminary data.</text>
</comment>
<gene>
    <name evidence="2" type="ORF">WJX74_008646</name>
</gene>
<dbReference type="AlphaFoldDB" id="A0AAW1SEM5"/>
<dbReference type="GO" id="GO:0030031">
    <property type="term" value="P:cell projection assembly"/>
    <property type="evidence" value="ECO:0007669"/>
    <property type="project" value="TreeGrafter"/>
</dbReference>
<dbReference type="GO" id="GO:0016477">
    <property type="term" value="P:cell migration"/>
    <property type="evidence" value="ECO:0007669"/>
    <property type="project" value="TreeGrafter"/>
</dbReference>
<sequence length="1199" mass="130745">MSAQYGESLQEALQQSEAFLASLHDLSHGFSKERQPCLQVYVATYHELAARLVRRSSEHPASLNLAMTEQTAYEVVCTRAEQMLLEASPSYRLLQDYPAFQQKTMVLLARLHQLWAPFSLEYTHHLMRPYMTLLCNLARLQFLMASVPRQLVIQMYSLLHSIVHQGQAPLLEDQAANRIALMNCDCSPERVMPSLQTLMRPIEPRVTQVLNQILYPVLRLYHGVDSLKDSRLLELGPITEHFSSKASPEQNASSTAEGWQMLAWLPLFETWALWCLLLFPGLATQAEGTSLLQKLLGNSMRLQIYRERSEWVHHLYELHVKPALVLTFHASRAVGPSEDREALSHSAKDLIESSRRVALANCMENHQLMRLYLQQRLEDLVNFCAIEPSRVAALLQQLLGALELARGEITWYFCHFDEIVPKNPVQALVDTSQPLRSGSMDLSVPGLIAAMQRTRSICLQFRSAVAAFAADSIRQAVDQDLSPALMRMASQTANTETDEDGLTFGHILRRMSKGLTSISRHTLQLQDPEQKPCPFLPEDLRKLQSGWMMFIAAIFSSHATPSAAELEDSGSYPGLLCAFAQLVDLAEVAVSFPIVLQRASSLKELVFWPGKMLAGMKATIKGPSTAAANACAWLYPIADSDDNVLPGQHDSCSPTSIRLAESLVRQASQHAVHLLAKILKGPLLQMQGSLGLQAAAAHLQTVGEDAPAHSMGLRAAWSAPRLPMLSQPVPQSWPMPISGQESRPDAEGVSFEGNLQSVHALLRSLSTAAPVRVSPVQTILPAEHLAAAIIAFLCGQIQQSAVAGEDLQIPSLLRRDVVHLSAFMIQLQAPLGNLGAGTLMKDAMMSLCASEAVATTAAQGTGTNQSLLSFVVAWYTDVAARDVRNLGVSIATSKQRLYSSLSVKEGGVDIAQYTNITELEALVAVFGLDGARLLAASLEEPLKEAVWGLHDVMTAHEPMLAHLQMQLQAYPGDWAACAQAAEGLSDLDAVLSSLKLAARCLLLRELLSLACQKLMQPACERKGLPSAWDHSLQALGLPVFLCSRGSGLQAEGTADPALCHMMTGVGKGRKETIERWSYWPLLMGLAFWSPMWSSATYVPAHDNLSNNMGCFSICARAFAAALPVLQQTLSLPQVAPAASAKLLLACAEASMSGRQDHVAGKLLALNDLTAALSCTWPGHASSAAYLQVCHLQACLCTAA</sequence>
<evidence type="ECO:0000256" key="1">
    <source>
        <dbReference type="ARBA" id="ARBA00037947"/>
    </source>
</evidence>
<proteinExistence type="inferred from homology"/>
<dbReference type="EMBL" id="JALJOS010000001">
    <property type="protein sequence ID" value="KAK9844920.1"/>
    <property type="molecule type" value="Genomic_DNA"/>
</dbReference>
<dbReference type="InterPro" id="IPR019137">
    <property type="entry name" value="Nck-associated_protein-1"/>
</dbReference>
<accession>A0AAW1SEM5</accession>
<dbReference type="Pfam" id="PF09735">
    <property type="entry name" value="Nckap1"/>
    <property type="match status" value="1"/>
</dbReference>
<comment type="similarity">
    <text evidence="1">Belongs to the HEM-1/HEM-2 family.</text>
</comment>
<dbReference type="PANTHER" id="PTHR12093">
    <property type="entry name" value="NCK-ASSOCIATED PROTEIN 1"/>
    <property type="match status" value="1"/>
</dbReference>
<keyword evidence="3" id="KW-1185">Reference proteome</keyword>
<dbReference type="GO" id="GO:0031209">
    <property type="term" value="C:SCAR complex"/>
    <property type="evidence" value="ECO:0007669"/>
    <property type="project" value="TreeGrafter"/>
</dbReference>